<organism evidence="1 2">
    <name type="scientific">Thalassospira aquimaris</name>
    <dbReference type="NCBI Taxonomy" id="3037796"/>
    <lineage>
        <taxon>Bacteria</taxon>
        <taxon>Pseudomonadati</taxon>
        <taxon>Pseudomonadota</taxon>
        <taxon>Alphaproteobacteria</taxon>
        <taxon>Rhodospirillales</taxon>
        <taxon>Thalassospiraceae</taxon>
        <taxon>Thalassospira</taxon>
    </lineage>
</organism>
<proteinExistence type="predicted"/>
<dbReference type="Proteomes" id="UP001529180">
    <property type="component" value="Unassembled WGS sequence"/>
</dbReference>
<evidence type="ECO:0000313" key="2">
    <source>
        <dbReference type="Proteomes" id="UP001529180"/>
    </source>
</evidence>
<dbReference type="RefSeq" id="WP_278006983.1">
    <property type="nucleotide sequence ID" value="NZ_JARSBO010000010.1"/>
</dbReference>
<name>A0ABT6GGF7_9PROT</name>
<keyword evidence="2" id="KW-1185">Reference proteome</keyword>
<protein>
    <submittedName>
        <fullName evidence="1">Uncharacterized protein</fullName>
    </submittedName>
</protein>
<reference evidence="1 2" key="1">
    <citation type="submission" date="2023-03" db="EMBL/GenBank/DDBJ databases">
        <title>Strain FZY0004 represents a novel species in the genus Thalassospira isolated from seawater.</title>
        <authorList>
            <person name="Fu Z.-Y."/>
        </authorList>
    </citation>
    <scope>NUCLEOTIDE SEQUENCE [LARGE SCALE GENOMIC DNA]</scope>
    <source>
        <strain evidence="1 2">FZY0004</strain>
    </source>
</reference>
<gene>
    <name evidence="1" type="ORF">P7680_19400</name>
</gene>
<dbReference type="EMBL" id="JARSBO010000010">
    <property type="protein sequence ID" value="MDG4721181.1"/>
    <property type="molecule type" value="Genomic_DNA"/>
</dbReference>
<comment type="caution">
    <text evidence="1">The sequence shown here is derived from an EMBL/GenBank/DDBJ whole genome shotgun (WGS) entry which is preliminary data.</text>
</comment>
<evidence type="ECO:0000313" key="1">
    <source>
        <dbReference type="EMBL" id="MDG4721181.1"/>
    </source>
</evidence>
<accession>A0ABT6GGF7</accession>
<sequence>MTVHRQPGTLEHLLFSKIIQHKPDRIEEITGISLDVLIKAANPNHPHNLSAVHIPSLDAALMAAGRDPVFIPYLVKTMERACEDFGISPVRNTGGNVLECTHDAIKHAALMLDTWRAAKCPNGDGGENITNRECDQMLASVAEMRETLDQMEKSIEAARPNQIVRMTGGNRSAS</sequence>